<organism evidence="1 2">
    <name type="scientific">Melastoma candidum</name>
    <dbReference type="NCBI Taxonomy" id="119954"/>
    <lineage>
        <taxon>Eukaryota</taxon>
        <taxon>Viridiplantae</taxon>
        <taxon>Streptophyta</taxon>
        <taxon>Embryophyta</taxon>
        <taxon>Tracheophyta</taxon>
        <taxon>Spermatophyta</taxon>
        <taxon>Magnoliopsida</taxon>
        <taxon>eudicotyledons</taxon>
        <taxon>Gunneridae</taxon>
        <taxon>Pentapetalae</taxon>
        <taxon>rosids</taxon>
        <taxon>malvids</taxon>
        <taxon>Myrtales</taxon>
        <taxon>Melastomataceae</taxon>
        <taxon>Melastomatoideae</taxon>
        <taxon>Melastomateae</taxon>
        <taxon>Melastoma</taxon>
    </lineage>
</organism>
<protein>
    <submittedName>
        <fullName evidence="1">Uncharacterized protein</fullName>
    </submittedName>
</protein>
<sequence>MRYQDYIVYMGKLPDSMASLGSDHVGLISRVVEESHVSTALSRSYRRSFNGFAAKLTQEEASRFAGIQGVVSVFPDIQLQLHTTRSWDFLGLNLTSPRKPTIESDIIIGVIDSGIWPESESFKDEGFGPPPKKWKGACNGGANFTCNNKLIGARYYMESSARDSIGHGSHTASIAAGDVVRNASFFGLAEGTVRGGVPSARIVVYKVCNDKQCSTSGILAAFDDAIADGVDIITVSLGSQRAMHIDEDIIAIGSFHAMEKGILTTQSAGNSGDNWSAIISTAPWLFSIAASSIDRKFFDTIALEGGPTFTGLSINSFPTTETYLSLVYGLEAGNKWCPEDALKKCQCLEKEKVSGKILLCDDHLIGQTAAAELGAAGVVLPTVLLDTGYIYAVPSSVLNSTSHDILTSYHERTKNPRTKLFKSETIDDLSAPLVASFSSRGPNAIIPDIMKPDVSAPGIDILAAFSPEIPPSRYQGDPRRVPYTIFSGTSMACPHVAGVAAYVKSFHPNWSPSAIKSAIMTTARPMRQNQSDEFSYGSGQVDPIRAVSPGLVYEIRKDDYSKLLCTLHINATLISGGNISCSGSPELNARDMNYPSIVLSVDNHAPVSFNVTRTVTNVGSPNSTYTATLSVHTKVNAEVVPKVLHFDSRDQTRSFTVSVTVSTPMQPREVLSSSLVWSDGSCDVRSPIVVYRFLAAFPPVRPFVMGKSDKKSVTKVTAAAAVPPIKSAKKGKREAEDALEKQAGAKKQKLVAAKEEASQKKKAEVKQQVEQKKKKDETSSSEEESDSSEDEKMVKQVAKKPQVVVKPASKESSSDESSSDEEPTVASNKGKSATLVSKSQAADDSDSSDSSEDDSDDAKGANVKTAPAIKNVPKKKAESSSSDDSSDEDEKSVPAKQVLKQATVAKSNGSSKKDESSDSSEEESSDSDNGKVKKVAVASKGASKKDESSDDSSDESDSDLEEDASAKKPVAKSSKEVESEDTSSESESEDEAPAKKNVVVAKQLHEKKMDIDDSESDDDSSDDDEPQSKKSKVSSKDTKPNGNAARKESGSEKSSEESEESSDDEPKIVKKPAEASSDESEEESSSESEDEKPIDVKKKWTDVEMVDASPVTAQKPAAPKHDKNATTPLSGETKTVYVGNLPYSAEKSDLEAFFKDVGEIVDVHFSVAPEDGRRKGFGHVEFASAEQAQKAVELNGEFLNGRQLKIDLARGRGSYTPGSKQGNYSSYRDGQPEFAGKAFVRGFDTSGGFDQIRATLEEQFSACGEVSKIAIPKDFESGEPKGVAFVYFKDTDGFNKALELNGADLGGYSLVVEEASA</sequence>
<proteinExistence type="predicted"/>
<accession>A0ACB9RWF4</accession>
<keyword evidence="2" id="KW-1185">Reference proteome</keyword>
<evidence type="ECO:0000313" key="2">
    <source>
        <dbReference type="Proteomes" id="UP001057402"/>
    </source>
</evidence>
<evidence type="ECO:0000313" key="1">
    <source>
        <dbReference type="EMBL" id="KAI4383430.1"/>
    </source>
</evidence>
<reference evidence="2" key="1">
    <citation type="journal article" date="2023" name="Front. Plant Sci.">
        <title>Chromosomal-level genome assembly of Melastoma candidum provides insights into trichome evolution.</title>
        <authorList>
            <person name="Zhong Y."/>
            <person name="Wu W."/>
            <person name="Sun C."/>
            <person name="Zou P."/>
            <person name="Liu Y."/>
            <person name="Dai S."/>
            <person name="Zhou R."/>
        </authorList>
    </citation>
    <scope>NUCLEOTIDE SEQUENCE [LARGE SCALE GENOMIC DNA]</scope>
</reference>
<gene>
    <name evidence="1" type="ORF">MLD38_009268</name>
</gene>
<dbReference type="Proteomes" id="UP001057402">
    <property type="component" value="Chromosome 3"/>
</dbReference>
<comment type="caution">
    <text evidence="1">The sequence shown here is derived from an EMBL/GenBank/DDBJ whole genome shotgun (WGS) entry which is preliminary data.</text>
</comment>
<name>A0ACB9RWF4_9MYRT</name>
<dbReference type="EMBL" id="CM042882">
    <property type="protein sequence ID" value="KAI4383430.1"/>
    <property type="molecule type" value="Genomic_DNA"/>
</dbReference>